<protein>
    <recommendedName>
        <fullName evidence="3">alcohol dehydrogenase</fullName>
        <ecNumber evidence="3">1.1.1.1</ecNumber>
    </recommendedName>
</protein>
<sequence length="356" mass="37115">MTELHCCQLTGFGQPLEVSTRPLPEPRGEEVLLRVTGAGVCHSDVHIAEGGYDLGQGRSLSFKERIRFPLTLGHETTGEVVALGSGAHGVAPGDQVLVYPWIGCGDCAVCRAGQENLCLSPDFIGVNRDGGYADHILVPSARHLVDIAGLDPVKAAPLPCSGLTTYSALRKFGPRLESVPTVVMGAGGLGLMALGLMQRMGAPGAIVVEPDAARRQAALEAGARAVVDPGAEAAAETIRQAADGEVLSVLDLVGNTASLTLALDLLGKGGQVVVVGLMGGDINLPIPYLPMRALTISGSYNGNLGELRELVDLVRKTGLPELPIERRPLHQAEASLEDLRAGRVVGRIVMTPEASE</sequence>
<organism evidence="9 10">
    <name type="scientific">Fodinicurvata halophila</name>
    <dbReference type="NCBI Taxonomy" id="1419723"/>
    <lineage>
        <taxon>Bacteria</taxon>
        <taxon>Pseudomonadati</taxon>
        <taxon>Pseudomonadota</taxon>
        <taxon>Alphaproteobacteria</taxon>
        <taxon>Rhodospirillales</taxon>
        <taxon>Rhodovibrionaceae</taxon>
        <taxon>Fodinicurvata</taxon>
    </lineage>
</organism>
<evidence type="ECO:0000256" key="2">
    <source>
        <dbReference type="ARBA" id="ARBA00008072"/>
    </source>
</evidence>
<evidence type="ECO:0000259" key="8">
    <source>
        <dbReference type="SMART" id="SM00829"/>
    </source>
</evidence>
<evidence type="ECO:0000313" key="9">
    <source>
        <dbReference type="EMBL" id="MFC4352627.1"/>
    </source>
</evidence>
<dbReference type="Pfam" id="PF00107">
    <property type="entry name" value="ADH_zinc_N"/>
    <property type="match status" value="1"/>
</dbReference>
<feature type="domain" description="Enoyl reductase (ER)" evidence="8">
    <location>
        <begin position="13"/>
        <end position="350"/>
    </location>
</feature>
<dbReference type="SMART" id="SM00829">
    <property type="entry name" value="PKS_ER"/>
    <property type="match status" value="1"/>
</dbReference>
<evidence type="ECO:0000256" key="1">
    <source>
        <dbReference type="ARBA" id="ARBA00001947"/>
    </source>
</evidence>
<dbReference type="InterPro" id="IPR011032">
    <property type="entry name" value="GroES-like_sf"/>
</dbReference>
<gene>
    <name evidence="9" type="ORF">ACFOW6_13830</name>
</gene>
<dbReference type="EC" id="1.1.1.1" evidence="3"/>
<evidence type="ECO:0000313" key="10">
    <source>
        <dbReference type="Proteomes" id="UP001595799"/>
    </source>
</evidence>
<keyword evidence="5 7" id="KW-0862">Zinc</keyword>
<dbReference type="Gene3D" id="3.40.50.720">
    <property type="entry name" value="NAD(P)-binding Rossmann-like Domain"/>
    <property type="match status" value="1"/>
</dbReference>
<dbReference type="SUPFAM" id="SSF51735">
    <property type="entry name" value="NAD(P)-binding Rossmann-fold domains"/>
    <property type="match status" value="1"/>
</dbReference>
<dbReference type="RefSeq" id="WP_382422980.1">
    <property type="nucleotide sequence ID" value="NZ_JBHSCW010000007.1"/>
</dbReference>
<dbReference type="InterPro" id="IPR013149">
    <property type="entry name" value="ADH-like_C"/>
</dbReference>
<dbReference type="PROSITE" id="PS00059">
    <property type="entry name" value="ADH_ZINC"/>
    <property type="match status" value="1"/>
</dbReference>
<comment type="caution">
    <text evidence="9">The sequence shown here is derived from an EMBL/GenBank/DDBJ whole genome shotgun (WGS) entry which is preliminary data.</text>
</comment>
<keyword evidence="10" id="KW-1185">Reference proteome</keyword>
<dbReference type="PANTHER" id="PTHR42940">
    <property type="entry name" value="ALCOHOL DEHYDROGENASE 1-RELATED"/>
    <property type="match status" value="1"/>
</dbReference>
<dbReference type="EMBL" id="JBHSCW010000007">
    <property type="protein sequence ID" value="MFC4352627.1"/>
    <property type="molecule type" value="Genomic_DNA"/>
</dbReference>
<name>A0ABV8UMW8_9PROT</name>
<accession>A0ABV8UMW8</accession>
<dbReference type="Pfam" id="PF08240">
    <property type="entry name" value="ADH_N"/>
    <property type="match status" value="1"/>
</dbReference>
<comment type="similarity">
    <text evidence="2 7">Belongs to the zinc-containing alcohol dehydrogenase family.</text>
</comment>
<evidence type="ECO:0000256" key="4">
    <source>
        <dbReference type="ARBA" id="ARBA00022723"/>
    </source>
</evidence>
<keyword evidence="4 7" id="KW-0479">Metal-binding</keyword>
<dbReference type="Gene3D" id="3.90.180.10">
    <property type="entry name" value="Medium-chain alcohol dehydrogenases, catalytic domain"/>
    <property type="match status" value="1"/>
</dbReference>
<dbReference type="Proteomes" id="UP001595799">
    <property type="component" value="Unassembled WGS sequence"/>
</dbReference>
<dbReference type="InterPro" id="IPR002328">
    <property type="entry name" value="ADH_Zn_CS"/>
</dbReference>
<evidence type="ECO:0000256" key="6">
    <source>
        <dbReference type="ARBA" id="ARBA00023002"/>
    </source>
</evidence>
<dbReference type="PANTHER" id="PTHR42940:SF8">
    <property type="entry name" value="VACUOLAR PROTEIN SORTING-ASSOCIATED PROTEIN 11"/>
    <property type="match status" value="1"/>
</dbReference>
<evidence type="ECO:0000256" key="5">
    <source>
        <dbReference type="ARBA" id="ARBA00022833"/>
    </source>
</evidence>
<evidence type="ECO:0000256" key="7">
    <source>
        <dbReference type="RuleBase" id="RU361277"/>
    </source>
</evidence>
<dbReference type="SUPFAM" id="SSF50129">
    <property type="entry name" value="GroES-like"/>
    <property type="match status" value="1"/>
</dbReference>
<reference evidence="10" key="1">
    <citation type="journal article" date="2019" name="Int. J. Syst. Evol. Microbiol.">
        <title>The Global Catalogue of Microorganisms (GCM) 10K type strain sequencing project: providing services to taxonomists for standard genome sequencing and annotation.</title>
        <authorList>
            <consortium name="The Broad Institute Genomics Platform"/>
            <consortium name="The Broad Institute Genome Sequencing Center for Infectious Disease"/>
            <person name="Wu L."/>
            <person name="Ma J."/>
        </authorList>
    </citation>
    <scope>NUCLEOTIDE SEQUENCE [LARGE SCALE GENOMIC DNA]</scope>
    <source>
        <strain evidence="10">CECT 8472</strain>
    </source>
</reference>
<dbReference type="InterPro" id="IPR020843">
    <property type="entry name" value="ER"/>
</dbReference>
<dbReference type="InterPro" id="IPR013154">
    <property type="entry name" value="ADH-like_N"/>
</dbReference>
<keyword evidence="6" id="KW-0560">Oxidoreductase</keyword>
<proteinExistence type="inferred from homology"/>
<evidence type="ECO:0000256" key="3">
    <source>
        <dbReference type="ARBA" id="ARBA00013190"/>
    </source>
</evidence>
<dbReference type="InterPro" id="IPR036291">
    <property type="entry name" value="NAD(P)-bd_dom_sf"/>
</dbReference>
<comment type="cofactor">
    <cofactor evidence="1 7">
        <name>Zn(2+)</name>
        <dbReference type="ChEBI" id="CHEBI:29105"/>
    </cofactor>
</comment>